<evidence type="ECO:0000313" key="1">
    <source>
        <dbReference type="EMBL" id="KAJ8504091.1"/>
    </source>
</evidence>
<gene>
    <name evidence="1" type="ORF">OPV22_004977</name>
</gene>
<dbReference type="Proteomes" id="UP001222027">
    <property type="component" value="Unassembled WGS sequence"/>
</dbReference>
<dbReference type="EMBL" id="JAQQAF010000002">
    <property type="protein sequence ID" value="KAJ8504091.1"/>
    <property type="molecule type" value="Genomic_DNA"/>
</dbReference>
<keyword evidence="2" id="KW-1185">Reference proteome</keyword>
<protein>
    <submittedName>
        <fullName evidence="1">Uncharacterized protein</fullName>
    </submittedName>
</protein>
<accession>A0AAV8RNJ0</accession>
<dbReference type="AlphaFoldDB" id="A0AAV8RNJ0"/>
<name>A0AAV8RNJ0_ENSVE</name>
<evidence type="ECO:0000313" key="2">
    <source>
        <dbReference type="Proteomes" id="UP001222027"/>
    </source>
</evidence>
<proteinExistence type="predicted"/>
<comment type="caution">
    <text evidence="1">The sequence shown here is derived from an EMBL/GenBank/DDBJ whole genome shotgun (WGS) entry which is preliminary data.</text>
</comment>
<organism evidence="1 2">
    <name type="scientific">Ensete ventricosum</name>
    <name type="common">Abyssinian banana</name>
    <name type="synonym">Musa ensete</name>
    <dbReference type="NCBI Taxonomy" id="4639"/>
    <lineage>
        <taxon>Eukaryota</taxon>
        <taxon>Viridiplantae</taxon>
        <taxon>Streptophyta</taxon>
        <taxon>Embryophyta</taxon>
        <taxon>Tracheophyta</taxon>
        <taxon>Spermatophyta</taxon>
        <taxon>Magnoliopsida</taxon>
        <taxon>Liliopsida</taxon>
        <taxon>Zingiberales</taxon>
        <taxon>Musaceae</taxon>
        <taxon>Ensete</taxon>
    </lineage>
</organism>
<reference evidence="1 2" key="1">
    <citation type="submission" date="2022-12" db="EMBL/GenBank/DDBJ databases">
        <title>Chromosome-scale assembly of the Ensete ventricosum genome.</title>
        <authorList>
            <person name="Dussert Y."/>
            <person name="Stocks J."/>
            <person name="Wendawek A."/>
            <person name="Woldeyes F."/>
            <person name="Nichols R.A."/>
            <person name="Borrell J.S."/>
        </authorList>
    </citation>
    <scope>NUCLEOTIDE SEQUENCE [LARGE SCALE GENOMIC DNA]</scope>
    <source>
        <strain evidence="2">cv. Maze</strain>
        <tissue evidence="1">Seeds</tissue>
    </source>
</reference>
<sequence length="68" mass="7713">MRSALQFGECFARSRSSSFYRAFNLYIYSSPAEGPQAKLLPIYSSVPCEEETTAKIFGRVHKLGRTFL</sequence>